<dbReference type="EMBL" id="CADEAL010001515">
    <property type="protein sequence ID" value="CAB1433076.1"/>
    <property type="molecule type" value="Genomic_DNA"/>
</dbReference>
<proteinExistence type="predicted"/>
<accession>A0A9N7UN25</accession>
<comment type="caution">
    <text evidence="1">The sequence shown here is derived from an EMBL/GenBank/DDBJ whole genome shotgun (WGS) entry which is preliminary data.</text>
</comment>
<evidence type="ECO:0000313" key="2">
    <source>
        <dbReference type="Proteomes" id="UP001153269"/>
    </source>
</evidence>
<dbReference type="AlphaFoldDB" id="A0A9N7UN25"/>
<protein>
    <submittedName>
        <fullName evidence="1">Uncharacterized protein</fullName>
    </submittedName>
</protein>
<evidence type="ECO:0000313" key="1">
    <source>
        <dbReference type="EMBL" id="CAB1433076.1"/>
    </source>
</evidence>
<reference evidence="1" key="1">
    <citation type="submission" date="2020-03" db="EMBL/GenBank/DDBJ databases">
        <authorList>
            <person name="Weist P."/>
        </authorList>
    </citation>
    <scope>NUCLEOTIDE SEQUENCE</scope>
</reference>
<organism evidence="1 2">
    <name type="scientific">Pleuronectes platessa</name>
    <name type="common">European plaice</name>
    <dbReference type="NCBI Taxonomy" id="8262"/>
    <lineage>
        <taxon>Eukaryota</taxon>
        <taxon>Metazoa</taxon>
        <taxon>Chordata</taxon>
        <taxon>Craniata</taxon>
        <taxon>Vertebrata</taxon>
        <taxon>Euteleostomi</taxon>
        <taxon>Actinopterygii</taxon>
        <taxon>Neopterygii</taxon>
        <taxon>Teleostei</taxon>
        <taxon>Neoteleostei</taxon>
        <taxon>Acanthomorphata</taxon>
        <taxon>Carangaria</taxon>
        <taxon>Pleuronectiformes</taxon>
        <taxon>Pleuronectoidei</taxon>
        <taxon>Pleuronectidae</taxon>
        <taxon>Pleuronectes</taxon>
    </lineage>
</organism>
<name>A0A9N7UN25_PLEPL</name>
<keyword evidence="2" id="KW-1185">Reference proteome</keyword>
<gene>
    <name evidence="1" type="ORF">PLEPLA_LOCUS21164</name>
</gene>
<sequence length="110" mass="11897">MRRPGGVFALTSGGQRGCSGCSVLRHGTMAVNNSGRTNPRTSLNHPMGSSDVCTKGRDLINASTFDNHNDAWVEKYFVADLFQEVNTATDERALLQNSGFQAQPFCGEQS</sequence>
<dbReference type="Proteomes" id="UP001153269">
    <property type="component" value="Unassembled WGS sequence"/>
</dbReference>